<dbReference type="Proteomes" id="UP000233469">
    <property type="component" value="Unassembled WGS sequence"/>
</dbReference>
<dbReference type="EMBL" id="LLXL01000420">
    <property type="protein sequence ID" value="PKK72723.1"/>
    <property type="molecule type" value="Genomic_DNA"/>
</dbReference>
<reference evidence="1 2" key="1">
    <citation type="submission" date="2016-04" db="EMBL/GenBank/DDBJ databases">
        <title>Genome analyses suggest a sexual origin of heterokaryosis in a supposedly ancient asexual fungus.</title>
        <authorList>
            <person name="Ropars J."/>
            <person name="Sedzielewska K."/>
            <person name="Noel J."/>
            <person name="Charron P."/>
            <person name="Farinelli L."/>
            <person name="Marton T."/>
            <person name="Kruger M."/>
            <person name="Pelin A."/>
            <person name="Brachmann A."/>
            <person name="Corradi N."/>
        </authorList>
    </citation>
    <scope>NUCLEOTIDE SEQUENCE [LARGE SCALE GENOMIC DNA]</scope>
    <source>
        <strain evidence="1 2">C2</strain>
    </source>
</reference>
<gene>
    <name evidence="1" type="ORF">RhiirC2_742164</name>
</gene>
<protein>
    <submittedName>
        <fullName evidence="1">Uncharacterized protein</fullName>
    </submittedName>
</protein>
<name>A0A2N1NFR1_9GLOM</name>
<evidence type="ECO:0000313" key="2">
    <source>
        <dbReference type="Proteomes" id="UP000233469"/>
    </source>
</evidence>
<organism evidence="1 2">
    <name type="scientific">Rhizophagus irregularis</name>
    <dbReference type="NCBI Taxonomy" id="588596"/>
    <lineage>
        <taxon>Eukaryota</taxon>
        <taxon>Fungi</taxon>
        <taxon>Fungi incertae sedis</taxon>
        <taxon>Mucoromycota</taxon>
        <taxon>Glomeromycotina</taxon>
        <taxon>Glomeromycetes</taxon>
        <taxon>Glomerales</taxon>
        <taxon>Glomeraceae</taxon>
        <taxon>Rhizophagus</taxon>
    </lineage>
</organism>
<dbReference type="AlphaFoldDB" id="A0A2N1NFR1"/>
<comment type="caution">
    <text evidence="1">The sequence shown here is derived from an EMBL/GenBank/DDBJ whole genome shotgun (WGS) entry which is preliminary data.</text>
</comment>
<accession>A0A2N1NFR1</accession>
<evidence type="ECO:0000313" key="1">
    <source>
        <dbReference type="EMBL" id="PKK72723.1"/>
    </source>
</evidence>
<reference evidence="1 2" key="2">
    <citation type="submission" date="2017-10" db="EMBL/GenBank/DDBJ databases">
        <title>Extensive intraspecific genome diversity in a model arbuscular mycorrhizal fungus.</title>
        <authorList>
            <person name="Chen E.C.H."/>
            <person name="Morin E."/>
            <person name="Baudet D."/>
            <person name="Noel J."/>
            <person name="Ndikumana S."/>
            <person name="Charron P."/>
            <person name="St-Onge C."/>
            <person name="Giorgi J."/>
            <person name="Grigoriev I.V."/>
            <person name="Roux C."/>
            <person name="Martin F.M."/>
            <person name="Corradi N."/>
        </authorList>
    </citation>
    <scope>NUCLEOTIDE SEQUENCE [LARGE SCALE GENOMIC DNA]</scope>
    <source>
        <strain evidence="1 2">C2</strain>
    </source>
</reference>
<sequence>MKKAHFFLRNINRNRTPHIDHYKNIGKTGSSPDRYNPLLPMPEAGLNFTVRANISVKNSIDKFIIPITLDGLLPIIKDLPINKAAGPSNISYEIIKHLPSNFLIIIVDLFNAILQHGYIPSQ</sequence>
<proteinExistence type="predicted"/>